<dbReference type="GO" id="GO:0046872">
    <property type="term" value="F:metal ion binding"/>
    <property type="evidence" value="ECO:0007669"/>
    <property type="project" value="UniProtKB-KW"/>
</dbReference>
<comment type="cofactor">
    <cofactor evidence="1">
        <name>Zn(2+)</name>
        <dbReference type="ChEBI" id="CHEBI:29105"/>
    </cofactor>
</comment>
<name>A0A9D7SIB7_9BACT</name>
<evidence type="ECO:0000256" key="2">
    <source>
        <dbReference type="ARBA" id="ARBA00006247"/>
    </source>
</evidence>
<accession>A0A9D7SIB7</accession>
<dbReference type="Gene3D" id="3.40.630.10">
    <property type="entry name" value="Zn peptidases"/>
    <property type="match status" value="1"/>
</dbReference>
<dbReference type="PANTHER" id="PTHR43808:SF8">
    <property type="entry name" value="PEPTIDASE M20 DIMERISATION DOMAIN-CONTAINING PROTEIN"/>
    <property type="match status" value="1"/>
</dbReference>
<dbReference type="SUPFAM" id="SSF55031">
    <property type="entry name" value="Bacterial exopeptidase dimerisation domain"/>
    <property type="match status" value="1"/>
</dbReference>
<dbReference type="Gene3D" id="3.30.70.360">
    <property type="match status" value="1"/>
</dbReference>
<dbReference type="GO" id="GO:0016787">
    <property type="term" value="F:hydrolase activity"/>
    <property type="evidence" value="ECO:0007669"/>
    <property type="project" value="UniProtKB-KW"/>
</dbReference>
<dbReference type="InterPro" id="IPR050072">
    <property type="entry name" value="Peptidase_M20A"/>
</dbReference>
<gene>
    <name evidence="7" type="ORF">IPP58_13025</name>
</gene>
<evidence type="ECO:0000313" key="8">
    <source>
        <dbReference type="Proteomes" id="UP000886657"/>
    </source>
</evidence>
<dbReference type="EMBL" id="JADKIO010000009">
    <property type="protein sequence ID" value="MBK9797393.1"/>
    <property type="molecule type" value="Genomic_DNA"/>
</dbReference>
<evidence type="ECO:0000256" key="5">
    <source>
        <dbReference type="ARBA" id="ARBA00022833"/>
    </source>
</evidence>
<keyword evidence="4" id="KW-0378">Hydrolase</keyword>
<dbReference type="InterPro" id="IPR011650">
    <property type="entry name" value="Peptidase_M20_dimer"/>
</dbReference>
<dbReference type="Proteomes" id="UP000886657">
    <property type="component" value="Unassembled WGS sequence"/>
</dbReference>
<comment type="caution">
    <text evidence="7">The sequence shown here is derived from an EMBL/GenBank/DDBJ whole genome shotgun (WGS) entry which is preliminary data.</text>
</comment>
<reference evidence="7" key="1">
    <citation type="submission" date="2020-10" db="EMBL/GenBank/DDBJ databases">
        <title>Connecting structure to function with the recovery of over 1000 high-quality activated sludge metagenome-assembled genomes encoding full-length rRNA genes using long-read sequencing.</title>
        <authorList>
            <person name="Singleton C.M."/>
            <person name="Petriglieri F."/>
            <person name="Kristensen J.M."/>
            <person name="Kirkegaard R.H."/>
            <person name="Michaelsen T.Y."/>
            <person name="Andersen M.H."/>
            <person name="Karst S.M."/>
            <person name="Dueholm M.S."/>
            <person name="Nielsen P.H."/>
            <person name="Albertsen M."/>
        </authorList>
    </citation>
    <scope>NUCLEOTIDE SEQUENCE</scope>
    <source>
        <strain evidence="7">Skiv_18-Q3-R9-52_MAXAC.067</strain>
    </source>
</reference>
<protein>
    <submittedName>
        <fullName evidence="7">M20/M25/M40 family metallo-hydrolase</fullName>
    </submittedName>
</protein>
<dbReference type="InterPro" id="IPR002933">
    <property type="entry name" value="Peptidase_M20"/>
</dbReference>
<keyword evidence="5" id="KW-0862">Zinc</keyword>
<evidence type="ECO:0000256" key="1">
    <source>
        <dbReference type="ARBA" id="ARBA00001947"/>
    </source>
</evidence>
<dbReference type="AlphaFoldDB" id="A0A9D7SIB7"/>
<comment type="similarity">
    <text evidence="2">Belongs to the peptidase M20A family.</text>
</comment>
<dbReference type="Pfam" id="PF07687">
    <property type="entry name" value="M20_dimer"/>
    <property type="match status" value="1"/>
</dbReference>
<evidence type="ECO:0000256" key="3">
    <source>
        <dbReference type="ARBA" id="ARBA00022723"/>
    </source>
</evidence>
<dbReference type="SUPFAM" id="SSF53187">
    <property type="entry name" value="Zn-dependent exopeptidases"/>
    <property type="match status" value="1"/>
</dbReference>
<dbReference type="InterPro" id="IPR036264">
    <property type="entry name" value="Bact_exopeptidase_dim_dom"/>
</dbReference>
<organism evidence="7 8">
    <name type="scientific">Candidatus Geothrix skivensis</name>
    <dbReference type="NCBI Taxonomy" id="2954439"/>
    <lineage>
        <taxon>Bacteria</taxon>
        <taxon>Pseudomonadati</taxon>
        <taxon>Acidobacteriota</taxon>
        <taxon>Holophagae</taxon>
        <taxon>Holophagales</taxon>
        <taxon>Holophagaceae</taxon>
        <taxon>Geothrix</taxon>
    </lineage>
</organism>
<evidence type="ECO:0000313" key="7">
    <source>
        <dbReference type="EMBL" id="MBK9797393.1"/>
    </source>
</evidence>
<keyword evidence="3" id="KW-0479">Metal-binding</keyword>
<sequence>MNASPADLRSWLSARLLSLCAAETTSGQEDAGLPGLRMLLQELGATVVEQPVAPGRTNVLALWGRPKVLFSTHLDTVPPYVPPRVEGDLILGRGTCDAKGQAVAQLAAVKSLLDQGREGLAWLGVVGEETDSAGAAAALGLADHLRELRALINGEPTELKLATGQRGVQHVCLQCQGKAAHSGSPQLGHNATWPLLDWLQRLREQRRPLDPVLGPELWNLGLLQGGEALNSVPARAEAHLMARVVPGSTFLDDVRRLAPPEGAVDLRLDEPADLYPSVPGFAHAPMPFGSDAPALRALVPDRTVVLAGPGSITVAHTLEEHITLTDLEAGVDLNRRLALHFLGD</sequence>
<evidence type="ECO:0000256" key="4">
    <source>
        <dbReference type="ARBA" id="ARBA00022801"/>
    </source>
</evidence>
<dbReference type="Pfam" id="PF01546">
    <property type="entry name" value="Peptidase_M20"/>
    <property type="match status" value="1"/>
</dbReference>
<evidence type="ECO:0000259" key="6">
    <source>
        <dbReference type="Pfam" id="PF07687"/>
    </source>
</evidence>
<dbReference type="PANTHER" id="PTHR43808">
    <property type="entry name" value="ACETYLORNITHINE DEACETYLASE"/>
    <property type="match status" value="1"/>
</dbReference>
<feature type="domain" description="Peptidase M20 dimerisation" evidence="6">
    <location>
        <begin position="163"/>
        <end position="252"/>
    </location>
</feature>
<proteinExistence type="inferred from homology"/>